<name>A0A644YYS2_9ZZZZ</name>
<keyword evidence="1" id="KW-0812">Transmembrane</keyword>
<dbReference type="AlphaFoldDB" id="A0A644YYS2"/>
<feature type="transmembrane region" description="Helical" evidence="1">
    <location>
        <begin position="68"/>
        <end position="89"/>
    </location>
</feature>
<evidence type="ECO:0000313" key="2">
    <source>
        <dbReference type="EMBL" id="MPM33449.1"/>
    </source>
</evidence>
<organism evidence="2">
    <name type="scientific">bioreactor metagenome</name>
    <dbReference type="NCBI Taxonomy" id="1076179"/>
    <lineage>
        <taxon>unclassified sequences</taxon>
        <taxon>metagenomes</taxon>
        <taxon>ecological metagenomes</taxon>
    </lineage>
</organism>
<accession>A0A644YYS2</accession>
<reference evidence="2" key="1">
    <citation type="submission" date="2019-08" db="EMBL/GenBank/DDBJ databases">
        <authorList>
            <person name="Kucharzyk K."/>
            <person name="Murdoch R.W."/>
            <person name="Higgins S."/>
            <person name="Loffler F."/>
        </authorList>
    </citation>
    <scope>NUCLEOTIDE SEQUENCE</scope>
</reference>
<dbReference type="EMBL" id="VSSQ01006663">
    <property type="protein sequence ID" value="MPM33449.1"/>
    <property type="molecule type" value="Genomic_DNA"/>
</dbReference>
<keyword evidence="1" id="KW-0472">Membrane</keyword>
<protein>
    <submittedName>
        <fullName evidence="2">Uncharacterized protein</fullName>
    </submittedName>
</protein>
<gene>
    <name evidence="2" type="ORF">SDC9_80024</name>
</gene>
<evidence type="ECO:0000256" key="1">
    <source>
        <dbReference type="SAM" id="Phobius"/>
    </source>
</evidence>
<sequence length="225" mass="23961">MGHLGGASVAGCASLPVGGGIRGVVCLVGVGGLTAGILLSAHRAGVPVLRIVGLPLAGQRVGQRGNNLLPLISAAVHTGVIIFSCLSAGGRDGGGHRQRRMVYAALHLIAADSANLVMGPIPRILPCAFLMGAHSGFFGTVGVRTVVPVLRLIFRPKAAEIMPRWRIVCRSGNRRSRQHQGRQQKRGQLLLPKRFHLFPPSHALILFPYLPFKITENVNSFMNKL</sequence>
<proteinExistence type="predicted"/>
<comment type="caution">
    <text evidence="2">The sequence shown here is derived from an EMBL/GenBank/DDBJ whole genome shotgun (WGS) entry which is preliminary data.</text>
</comment>
<keyword evidence="1" id="KW-1133">Transmembrane helix</keyword>